<dbReference type="Gene3D" id="3.10.129.10">
    <property type="entry name" value="Hotdog Thioesterase"/>
    <property type="match status" value="1"/>
</dbReference>
<dbReference type="EMBL" id="JAJUBC010000002">
    <property type="protein sequence ID" value="MDD1791880.1"/>
    <property type="molecule type" value="Genomic_DNA"/>
</dbReference>
<dbReference type="Proteomes" id="UP001149400">
    <property type="component" value="Unassembled WGS sequence"/>
</dbReference>
<dbReference type="PIRSF" id="PIRSF020565">
    <property type="entry name" value="3Ho_Ac_ACP_DH_prd"/>
    <property type="match status" value="1"/>
</dbReference>
<dbReference type="RefSeq" id="WP_274162817.1">
    <property type="nucleotide sequence ID" value="NZ_JAJUBC010000002.1"/>
</dbReference>
<dbReference type="InterPro" id="IPR016776">
    <property type="entry name" value="ApeP-like_dehydratase"/>
</dbReference>
<dbReference type="CDD" id="cd01289">
    <property type="entry name" value="FabA_like"/>
    <property type="match status" value="1"/>
</dbReference>
<gene>
    <name evidence="1" type="ORF">LRP50_01915</name>
</gene>
<accession>A0ABT5QVB2</accession>
<sequence length="154" mass="17268">MNNHPSLNQLLPHQAPMILIDALIDVGETHVHCRVTAHADNLFFDKDAQAIPGWVGIEFMAQTVAVWSGYQAWKDDKQPPIGFLLGSRRYQSELAEFRAGTVLDIHATHMMESNGMAVFSCRIEHQGQDIASAQLNAYVPSEEKLQEMINRTPK</sequence>
<dbReference type="SUPFAM" id="SSF54637">
    <property type="entry name" value="Thioesterase/thiol ester dehydrase-isomerase"/>
    <property type="match status" value="1"/>
</dbReference>
<proteinExistence type="predicted"/>
<dbReference type="InterPro" id="IPR029069">
    <property type="entry name" value="HotDog_dom_sf"/>
</dbReference>
<keyword evidence="2" id="KW-1185">Reference proteome</keyword>
<reference evidence="1" key="1">
    <citation type="submission" date="2021-12" db="EMBL/GenBank/DDBJ databases">
        <title>Enterovibrio ZSDZ35 sp. nov. and Enterovibrio ZSDZ42 sp. nov., isolated from coastal seawater in Qingdao.</title>
        <authorList>
            <person name="Zhang P."/>
        </authorList>
    </citation>
    <scope>NUCLEOTIDE SEQUENCE</scope>
    <source>
        <strain evidence="1">ZSDZ42</strain>
    </source>
</reference>
<organism evidence="1 2">
    <name type="scientific">Enterovibrio gelatinilyticus</name>
    <dbReference type="NCBI Taxonomy" id="2899819"/>
    <lineage>
        <taxon>Bacteria</taxon>
        <taxon>Pseudomonadati</taxon>
        <taxon>Pseudomonadota</taxon>
        <taxon>Gammaproteobacteria</taxon>
        <taxon>Vibrionales</taxon>
        <taxon>Vibrionaceae</taxon>
        <taxon>Enterovibrio</taxon>
    </lineage>
</organism>
<evidence type="ECO:0000313" key="2">
    <source>
        <dbReference type="Proteomes" id="UP001149400"/>
    </source>
</evidence>
<name>A0ABT5QVB2_9GAMM</name>
<evidence type="ECO:0000313" key="1">
    <source>
        <dbReference type="EMBL" id="MDD1791880.1"/>
    </source>
</evidence>
<comment type="caution">
    <text evidence="1">The sequence shown here is derived from an EMBL/GenBank/DDBJ whole genome shotgun (WGS) entry which is preliminary data.</text>
</comment>
<protein>
    <submittedName>
        <fullName evidence="1">Hotdog family protein</fullName>
    </submittedName>
</protein>
<dbReference type="Pfam" id="PF22817">
    <property type="entry name" value="ApeP-like"/>
    <property type="match status" value="1"/>
</dbReference>